<protein>
    <submittedName>
        <fullName evidence="1">Uncharacterized protein</fullName>
    </submittedName>
</protein>
<dbReference type="AlphaFoldDB" id="A0A3M0JDV4"/>
<evidence type="ECO:0000313" key="2">
    <source>
        <dbReference type="Proteomes" id="UP000269221"/>
    </source>
</evidence>
<reference evidence="1 2" key="1">
    <citation type="submission" date="2018-07" db="EMBL/GenBank/DDBJ databases">
        <title>A high quality draft genome assembly of the barn swallow (H. rustica rustica).</title>
        <authorList>
            <person name="Formenti G."/>
            <person name="Chiara M."/>
            <person name="Poveda L."/>
            <person name="Francoijs K.-J."/>
            <person name="Bonisoli-Alquati A."/>
            <person name="Canova L."/>
            <person name="Gianfranceschi L."/>
            <person name="Horner D.S."/>
            <person name="Saino N."/>
        </authorList>
    </citation>
    <scope>NUCLEOTIDE SEQUENCE [LARGE SCALE GENOMIC DNA]</scope>
    <source>
        <strain evidence="1">Chelidonia</strain>
        <tissue evidence="1">Blood</tissue>
    </source>
</reference>
<accession>A0A3M0JDV4</accession>
<proteinExistence type="predicted"/>
<sequence>MRDLLWGITRVTPESPLGQEVGKFIGYCHEAETVQQVKSSGTELPLYCSKPVYRGVVTQEMHLWTIGKHPPREDQNCSGVLGVLMTIVRQMRGTSD</sequence>
<name>A0A3M0JDV4_HIRRU</name>
<organism evidence="1 2">
    <name type="scientific">Hirundo rustica rustica</name>
    <dbReference type="NCBI Taxonomy" id="333673"/>
    <lineage>
        <taxon>Eukaryota</taxon>
        <taxon>Metazoa</taxon>
        <taxon>Chordata</taxon>
        <taxon>Craniata</taxon>
        <taxon>Vertebrata</taxon>
        <taxon>Euteleostomi</taxon>
        <taxon>Archelosauria</taxon>
        <taxon>Archosauria</taxon>
        <taxon>Dinosauria</taxon>
        <taxon>Saurischia</taxon>
        <taxon>Theropoda</taxon>
        <taxon>Coelurosauria</taxon>
        <taxon>Aves</taxon>
        <taxon>Neognathae</taxon>
        <taxon>Neoaves</taxon>
        <taxon>Telluraves</taxon>
        <taxon>Australaves</taxon>
        <taxon>Passeriformes</taxon>
        <taxon>Sylvioidea</taxon>
        <taxon>Hirundinidae</taxon>
        <taxon>Hirundo</taxon>
    </lineage>
</organism>
<comment type="caution">
    <text evidence="1">The sequence shown here is derived from an EMBL/GenBank/DDBJ whole genome shotgun (WGS) entry which is preliminary data.</text>
</comment>
<gene>
    <name evidence="1" type="ORF">DUI87_24376</name>
</gene>
<evidence type="ECO:0000313" key="1">
    <source>
        <dbReference type="EMBL" id="RMB99185.1"/>
    </source>
</evidence>
<dbReference type="EMBL" id="QRBI01000150">
    <property type="protein sequence ID" value="RMB99185.1"/>
    <property type="molecule type" value="Genomic_DNA"/>
</dbReference>
<dbReference type="Proteomes" id="UP000269221">
    <property type="component" value="Unassembled WGS sequence"/>
</dbReference>
<keyword evidence="2" id="KW-1185">Reference proteome</keyword>